<accession>A0A7R9CPE5</accession>
<keyword evidence="4" id="KW-0147">Chitin-binding</keyword>
<evidence type="ECO:0000256" key="8">
    <source>
        <dbReference type="ARBA" id="ARBA00023157"/>
    </source>
</evidence>
<protein>
    <recommendedName>
        <fullName evidence="3">chitinase</fullName>
        <ecNumber evidence="3">3.2.1.14</ecNumber>
    </recommendedName>
</protein>
<dbReference type="Gene3D" id="3.10.50.10">
    <property type="match status" value="1"/>
</dbReference>
<dbReference type="InterPro" id="IPR001223">
    <property type="entry name" value="Glyco_hydro18_cat"/>
</dbReference>
<evidence type="ECO:0000256" key="12">
    <source>
        <dbReference type="SAM" id="SignalP"/>
    </source>
</evidence>
<dbReference type="FunFam" id="3.10.50.10:FF:000004">
    <property type="entry name" value="Chitinase 5"/>
    <property type="match status" value="1"/>
</dbReference>
<dbReference type="AlphaFoldDB" id="A0A7R9CPE5"/>
<comment type="catalytic activity">
    <reaction evidence="1">
        <text>Random endo-hydrolysis of N-acetyl-beta-D-glucosaminide (1-&gt;4)-beta-linkages in chitin and chitodextrins.</text>
        <dbReference type="EC" id="3.2.1.14"/>
    </reaction>
</comment>
<reference evidence="14" key="1">
    <citation type="submission" date="2020-11" db="EMBL/GenBank/DDBJ databases">
        <authorList>
            <person name="Tran Van P."/>
        </authorList>
    </citation>
    <scope>NUCLEOTIDE SEQUENCE</scope>
</reference>
<keyword evidence="6" id="KW-0378">Hydrolase</keyword>
<dbReference type="EMBL" id="OC317873">
    <property type="protein sequence ID" value="CAD7399486.1"/>
    <property type="molecule type" value="Genomic_DNA"/>
</dbReference>
<keyword evidence="5 12" id="KW-0732">Signal</keyword>
<dbReference type="EC" id="3.2.1.14" evidence="3"/>
<dbReference type="GO" id="GO:0008061">
    <property type="term" value="F:chitin binding"/>
    <property type="evidence" value="ECO:0007669"/>
    <property type="project" value="UniProtKB-KW"/>
</dbReference>
<proteinExistence type="inferred from homology"/>
<name>A0A7R9CPE5_TIMCR</name>
<feature type="chain" id="PRO_5031024276" description="chitinase" evidence="12">
    <location>
        <begin position="22"/>
        <end position="397"/>
    </location>
</feature>
<dbReference type="InterPro" id="IPR011583">
    <property type="entry name" value="Chitinase_II/V-like_cat"/>
</dbReference>
<dbReference type="Pfam" id="PF00704">
    <property type="entry name" value="Glyco_hydro_18"/>
    <property type="match status" value="1"/>
</dbReference>
<evidence type="ECO:0000256" key="2">
    <source>
        <dbReference type="ARBA" id="ARBA00009121"/>
    </source>
</evidence>
<organism evidence="14">
    <name type="scientific">Timema cristinae</name>
    <name type="common">Walking stick</name>
    <dbReference type="NCBI Taxonomy" id="61476"/>
    <lineage>
        <taxon>Eukaryota</taxon>
        <taxon>Metazoa</taxon>
        <taxon>Ecdysozoa</taxon>
        <taxon>Arthropoda</taxon>
        <taxon>Hexapoda</taxon>
        <taxon>Insecta</taxon>
        <taxon>Pterygota</taxon>
        <taxon>Neoptera</taxon>
        <taxon>Polyneoptera</taxon>
        <taxon>Phasmatodea</taxon>
        <taxon>Timematodea</taxon>
        <taxon>Timematoidea</taxon>
        <taxon>Timematidae</taxon>
        <taxon>Timema</taxon>
    </lineage>
</organism>
<feature type="domain" description="GH18" evidence="13">
    <location>
        <begin position="26"/>
        <end position="397"/>
    </location>
</feature>
<keyword evidence="10" id="KW-0326">Glycosidase</keyword>
<evidence type="ECO:0000256" key="6">
    <source>
        <dbReference type="ARBA" id="ARBA00022801"/>
    </source>
</evidence>
<sequence length="397" mass="42898">MAVLIKMAVLATILGSFSATAQNSSRVMFCYYGSWATYRQGEGTFNVADIDATLCSHLVYAFAGVSSEGLIESLDPYNDLSDNWGKGSFNKFSALAKTNPDVKTLLAIGGWNHGSVTFSNMASTETGRKNFAISAVAFLKKYGFQGLDVDWEYPTLRGGAPEDKDNFVLLLSTLKEYLHAEDLLLTVAVAASTQVLEESYNISGIAENTDYISVMTFDYHTASEDSVTGINSPLGPLAMDTGDNLKKNIKASIAAWVDGGAPKNKLLVGFPLYGRTFTLTSSADTEIGAQTSGPGKPGVYTQEAGYLGFYEICTKLITVGDPWTSVYDADSATLYAYNDDQWVTFDDVKTFTTKANYVVEEGLGGAMVWPVETDDFHGICSGIKNPLQKLIKSILKS</sequence>
<evidence type="ECO:0000256" key="4">
    <source>
        <dbReference type="ARBA" id="ARBA00022669"/>
    </source>
</evidence>
<feature type="signal peptide" evidence="12">
    <location>
        <begin position="1"/>
        <end position="21"/>
    </location>
</feature>
<keyword evidence="7" id="KW-0146">Chitin degradation</keyword>
<keyword evidence="9" id="KW-0119">Carbohydrate metabolism</keyword>
<dbReference type="InterPro" id="IPR017853">
    <property type="entry name" value="GH"/>
</dbReference>
<evidence type="ECO:0000256" key="5">
    <source>
        <dbReference type="ARBA" id="ARBA00022729"/>
    </source>
</evidence>
<comment type="similarity">
    <text evidence="2">Belongs to the glycosyl hydrolase 18 family. Chitinase class II subfamily.</text>
</comment>
<dbReference type="PROSITE" id="PS51910">
    <property type="entry name" value="GH18_2"/>
    <property type="match status" value="1"/>
</dbReference>
<dbReference type="SUPFAM" id="SSF54556">
    <property type="entry name" value="Chitinase insertion domain"/>
    <property type="match status" value="1"/>
</dbReference>
<evidence type="ECO:0000256" key="10">
    <source>
        <dbReference type="ARBA" id="ARBA00023295"/>
    </source>
</evidence>
<evidence type="ECO:0000256" key="3">
    <source>
        <dbReference type="ARBA" id="ARBA00012729"/>
    </source>
</evidence>
<evidence type="ECO:0000259" key="13">
    <source>
        <dbReference type="PROSITE" id="PS51910"/>
    </source>
</evidence>
<dbReference type="Gene3D" id="3.20.20.80">
    <property type="entry name" value="Glycosidases"/>
    <property type="match status" value="1"/>
</dbReference>
<evidence type="ECO:0000313" key="14">
    <source>
        <dbReference type="EMBL" id="CAD7399486.1"/>
    </source>
</evidence>
<keyword evidence="8" id="KW-1015">Disulfide bond</keyword>
<dbReference type="SMART" id="SM00636">
    <property type="entry name" value="Glyco_18"/>
    <property type="match status" value="1"/>
</dbReference>
<dbReference type="CDD" id="cd02872">
    <property type="entry name" value="GH18_chitolectin_chitotriosidase"/>
    <property type="match status" value="1"/>
</dbReference>
<keyword evidence="11" id="KW-0624">Polysaccharide degradation</keyword>
<evidence type="ECO:0000256" key="9">
    <source>
        <dbReference type="ARBA" id="ARBA00023277"/>
    </source>
</evidence>
<dbReference type="GO" id="GO:0008843">
    <property type="term" value="F:endochitinase activity"/>
    <property type="evidence" value="ECO:0007669"/>
    <property type="project" value="UniProtKB-EC"/>
</dbReference>
<dbReference type="InterPro" id="IPR050314">
    <property type="entry name" value="Glycosyl_Hydrlase_18"/>
</dbReference>
<dbReference type="PANTHER" id="PTHR11177:SF360">
    <property type="entry name" value="CHITINASE 4-RELATED"/>
    <property type="match status" value="1"/>
</dbReference>
<gene>
    <name evidence="14" type="ORF">TCEB3V08_LOCUS5046</name>
</gene>
<evidence type="ECO:0000256" key="7">
    <source>
        <dbReference type="ARBA" id="ARBA00023024"/>
    </source>
</evidence>
<dbReference type="InterPro" id="IPR029070">
    <property type="entry name" value="Chitinase_insertion_sf"/>
</dbReference>
<dbReference type="SUPFAM" id="SSF51445">
    <property type="entry name" value="(Trans)glycosidases"/>
    <property type="match status" value="1"/>
</dbReference>
<evidence type="ECO:0000256" key="1">
    <source>
        <dbReference type="ARBA" id="ARBA00000822"/>
    </source>
</evidence>
<dbReference type="GO" id="GO:0006032">
    <property type="term" value="P:chitin catabolic process"/>
    <property type="evidence" value="ECO:0007669"/>
    <property type="project" value="UniProtKB-KW"/>
</dbReference>
<dbReference type="PANTHER" id="PTHR11177">
    <property type="entry name" value="CHITINASE"/>
    <property type="match status" value="1"/>
</dbReference>
<evidence type="ECO:0000256" key="11">
    <source>
        <dbReference type="ARBA" id="ARBA00023326"/>
    </source>
</evidence>
<dbReference type="GO" id="GO:0000272">
    <property type="term" value="P:polysaccharide catabolic process"/>
    <property type="evidence" value="ECO:0007669"/>
    <property type="project" value="UniProtKB-KW"/>
</dbReference>
<dbReference type="GO" id="GO:0005576">
    <property type="term" value="C:extracellular region"/>
    <property type="evidence" value="ECO:0007669"/>
    <property type="project" value="TreeGrafter"/>
</dbReference>